<reference evidence="1" key="1">
    <citation type="journal article" date="2018" name="Nat. Commun.">
        <title>Diversity and evolution of the emerging Pandoraviridae family.</title>
        <authorList>
            <person name="Legendre M."/>
            <person name="Fabre E."/>
            <person name="Poirot O."/>
            <person name="Jeudy S."/>
            <person name="Lartigue A."/>
            <person name="Alempic J.M."/>
            <person name="Beucher L."/>
            <person name="Philippe N."/>
            <person name="Bertaux L."/>
            <person name="Christo-Foroux E."/>
            <person name="Labadie K."/>
            <person name="Coute Y."/>
            <person name="Abergel C."/>
            <person name="Claverie J.M."/>
        </authorList>
    </citation>
    <scope>NUCLEOTIDE SEQUENCE [LARGE SCALE GENOMIC DNA]</scope>
    <source>
        <strain evidence="1">Macleodensis</strain>
    </source>
</reference>
<dbReference type="EMBL" id="MG011691">
    <property type="protein sequence ID" value="AVK77455.1"/>
    <property type="molecule type" value="Genomic_DNA"/>
</dbReference>
<sequence length="229" mass="25245">MYRPKHTPFTTTAISSPVYCSYEFTRIAHELFTLMGHPDADVQIEPTLDTDDEAPCKVIHNIYPTRGITIRHARGTPHNIDEAWSIIAFEVALASDNWMLKSLITCGAATLLASMCASRVATMARLSPIPHFAVGATATVAAGVATTGMAFRYAHYHADARVADALARANLDEPLAVYLSSIRRDKFVRSIEWQVIPTPTGTERFKRVRNHLKQKWGIDAVPLVNGTNA</sequence>
<name>A0A2U7UGC9_9VIRU</name>
<organism evidence="1">
    <name type="scientific">Pandoravirus macleodensis</name>
    <dbReference type="NCBI Taxonomy" id="2107707"/>
    <lineage>
        <taxon>Viruses</taxon>
        <taxon>Pandoravirus</taxon>
    </lineage>
</organism>
<dbReference type="RefSeq" id="YP_009481451.1">
    <property type="nucleotide sequence ID" value="NC_037665.1"/>
</dbReference>
<protein>
    <submittedName>
        <fullName evidence="1">Uncharacterized protein</fullName>
    </submittedName>
</protein>
<gene>
    <name evidence="1" type="ORF">pmac_cds_767</name>
</gene>
<dbReference type="Proteomes" id="UP000249758">
    <property type="component" value="Segment"/>
</dbReference>
<proteinExistence type="predicted"/>
<dbReference type="GeneID" id="36841910"/>
<dbReference type="KEGG" id="vg:36841910"/>
<evidence type="ECO:0000313" key="1">
    <source>
        <dbReference type="EMBL" id="AVK77455.1"/>
    </source>
</evidence>
<accession>A0A2U7UGC9</accession>